<name>A0ABM7WCG5_9BACT</name>
<evidence type="ECO:0000313" key="1">
    <source>
        <dbReference type="EMBL" id="BDD88693.1"/>
    </source>
</evidence>
<reference evidence="1 2" key="1">
    <citation type="submission" date="2022-01" db="EMBL/GenBank/DDBJ databases">
        <title>Desulfofustis limnae sp. nov., a novel mesophilic sulfate-reducing bacterium isolated from marsh soil.</title>
        <authorList>
            <person name="Watanabe M."/>
            <person name="Takahashi A."/>
            <person name="Kojima H."/>
            <person name="Fukui M."/>
        </authorList>
    </citation>
    <scope>NUCLEOTIDE SEQUENCE [LARGE SCALE GENOMIC DNA]</scope>
    <source>
        <strain evidence="1 2">PPLL</strain>
    </source>
</reference>
<proteinExistence type="predicted"/>
<protein>
    <submittedName>
        <fullName evidence="1">Uncharacterized protein</fullName>
    </submittedName>
</protein>
<dbReference type="EMBL" id="AP025516">
    <property type="protein sequence ID" value="BDD88693.1"/>
    <property type="molecule type" value="Genomic_DNA"/>
</dbReference>
<dbReference type="Proteomes" id="UP000830055">
    <property type="component" value="Chromosome"/>
</dbReference>
<evidence type="ECO:0000313" key="2">
    <source>
        <dbReference type="Proteomes" id="UP000830055"/>
    </source>
</evidence>
<keyword evidence="2" id="KW-1185">Reference proteome</keyword>
<sequence length="172" mass="18460">MSGPLDSIVIGFGEGVVAGSALAVAELDEVRNRNADGTAKTEFGPREPFYFWVHHEPGLRIVSVRATGGNVSMVGQESRSRTLAWTFFPFADTSVELSHVPLGRPSALWYGRDGRLQVDGRRLTAAAVPAVGDISYSFRVTLFRVTPPAETGGLTNEQQRFPVGVAVLMGVA</sequence>
<organism evidence="1 2">
    <name type="scientific">Desulfofustis limnaeus</name>
    <dbReference type="NCBI Taxonomy" id="2740163"/>
    <lineage>
        <taxon>Bacteria</taxon>
        <taxon>Pseudomonadati</taxon>
        <taxon>Thermodesulfobacteriota</taxon>
        <taxon>Desulfobulbia</taxon>
        <taxon>Desulfobulbales</taxon>
        <taxon>Desulfocapsaceae</taxon>
        <taxon>Desulfofustis</taxon>
    </lineage>
</organism>
<accession>A0ABM7WCG5</accession>
<gene>
    <name evidence="1" type="ORF">DPPLL_30580</name>
</gene>